<sequence length="98" mass="10724">MQARQQTSAQVLQLPNLEVTSGLYLAKPYEVPNLEVTSKSPCGARKFHFHLAKPLVSKEMAAQYTPLAGQINSGLVISVVWPMEILLGEMGVVLWASD</sequence>
<dbReference type="Proteomes" id="UP001454036">
    <property type="component" value="Unassembled WGS sequence"/>
</dbReference>
<dbReference type="EMBL" id="BAABME010006282">
    <property type="protein sequence ID" value="GAA0167948.1"/>
    <property type="molecule type" value="Genomic_DNA"/>
</dbReference>
<keyword evidence="2" id="KW-1185">Reference proteome</keyword>
<protein>
    <submittedName>
        <fullName evidence="1">Uncharacterized protein</fullName>
    </submittedName>
</protein>
<evidence type="ECO:0000313" key="2">
    <source>
        <dbReference type="Proteomes" id="UP001454036"/>
    </source>
</evidence>
<evidence type="ECO:0000313" key="1">
    <source>
        <dbReference type="EMBL" id="GAA0167948.1"/>
    </source>
</evidence>
<proteinExistence type="predicted"/>
<comment type="caution">
    <text evidence="1">The sequence shown here is derived from an EMBL/GenBank/DDBJ whole genome shotgun (WGS) entry which is preliminary data.</text>
</comment>
<name>A0AAV3QWB8_LITER</name>
<reference evidence="1 2" key="1">
    <citation type="submission" date="2024-01" db="EMBL/GenBank/DDBJ databases">
        <title>The complete chloroplast genome sequence of Lithospermum erythrorhizon: insights into the phylogenetic relationship among Boraginaceae species and the maternal lineages of purple gromwells.</title>
        <authorList>
            <person name="Okada T."/>
            <person name="Watanabe K."/>
        </authorList>
    </citation>
    <scope>NUCLEOTIDE SEQUENCE [LARGE SCALE GENOMIC DNA]</scope>
</reference>
<organism evidence="1 2">
    <name type="scientific">Lithospermum erythrorhizon</name>
    <name type="common">Purple gromwell</name>
    <name type="synonym">Lithospermum officinale var. erythrorhizon</name>
    <dbReference type="NCBI Taxonomy" id="34254"/>
    <lineage>
        <taxon>Eukaryota</taxon>
        <taxon>Viridiplantae</taxon>
        <taxon>Streptophyta</taxon>
        <taxon>Embryophyta</taxon>
        <taxon>Tracheophyta</taxon>
        <taxon>Spermatophyta</taxon>
        <taxon>Magnoliopsida</taxon>
        <taxon>eudicotyledons</taxon>
        <taxon>Gunneridae</taxon>
        <taxon>Pentapetalae</taxon>
        <taxon>asterids</taxon>
        <taxon>lamiids</taxon>
        <taxon>Boraginales</taxon>
        <taxon>Boraginaceae</taxon>
        <taxon>Boraginoideae</taxon>
        <taxon>Lithospermeae</taxon>
        <taxon>Lithospermum</taxon>
    </lineage>
</organism>
<gene>
    <name evidence="1" type="ORF">LIER_22780</name>
</gene>
<accession>A0AAV3QWB8</accession>
<dbReference type="AlphaFoldDB" id="A0AAV3QWB8"/>